<gene>
    <name evidence="9 11" type="primary">lnt</name>
    <name evidence="11" type="ORF">DSM104440_00455</name>
</gene>
<keyword evidence="6 9" id="KW-1133">Transmembrane helix</keyword>
<evidence type="ECO:0000313" key="12">
    <source>
        <dbReference type="Proteomes" id="UP000503096"/>
    </source>
</evidence>
<dbReference type="GO" id="GO:0016410">
    <property type="term" value="F:N-acyltransferase activity"/>
    <property type="evidence" value="ECO:0007669"/>
    <property type="project" value="UniProtKB-UniRule"/>
</dbReference>
<dbReference type="FunCoup" id="A0A6M4H299">
    <property type="interactions" value="343"/>
</dbReference>
<dbReference type="Proteomes" id="UP000503096">
    <property type="component" value="Chromosome"/>
</dbReference>
<dbReference type="HAMAP" id="MF_01148">
    <property type="entry name" value="Lnt"/>
    <property type="match status" value="1"/>
</dbReference>
<feature type="transmembrane region" description="Helical" evidence="9">
    <location>
        <begin position="208"/>
        <end position="227"/>
    </location>
</feature>
<dbReference type="EMBL" id="CP053073">
    <property type="protein sequence ID" value="QJR13669.1"/>
    <property type="molecule type" value="Genomic_DNA"/>
</dbReference>
<dbReference type="Pfam" id="PF00795">
    <property type="entry name" value="CN_hydrolase"/>
    <property type="match status" value="1"/>
</dbReference>
<feature type="transmembrane region" description="Helical" evidence="9">
    <location>
        <begin position="176"/>
        <end position="196"/>
    </location>
</feature>
<feature type="transmembrane region" description="Helical" evidence="9">
    <location>
        <begin position="39"/>
        <end position="56"/>
    </location>
</feature>
<keyword evidence="5 9" id="KW-0812">Transmembrane</keyword>
<keyword evidence="4 9" id="KW-0808">Transferase</keyword>
<feature type="transmembrane region" description="Helical" evidence="9">
    <location>
        <begin position="97"/>
        <end position="122"/>
    </location>
</feature>
<keyword evidence="11" id="KW-0449">Lipoprotein</keyword>
<dbReference type="KEGG" id="upl:DSM104440_00455"/>
<feature type="transmembrane region" description="Helical" evidence="9">
    <location>
        <begin position="134"/>
        <end position="156"/>
    </location>
</feature>
<comment type="subcellular location">
    <subcellularLocation>
        <location evidence="1 9">Cell membrane</location>
        <topology evidence="1 9">Multi-pass membrane protein</topology>
    </subcellularLocation>
</comment>
<protein>
    <recommendedName>
        <fullName evidence="9">Apolipoprotein N-acyltransferase</fullName>
        <shortName evidence="9">ALP N-acyltransferase</shortName>
        <ecNumber evidence="9">2.3.1.269</ecNumber>
    </recommendedName>
</protein>
<keyword evidence="7 9" id="KW-0472">Membrane</keyword>
<dbReference type="GO" id="GO:0042158">
    <property type="term" value="P:lipoprotein biosynthetic process"/>
    <property type="evidence" value="ECO:0007669"/>
    <property type="project" value="UniProtKB-UniRule"/>
</dbReference>
<proteinExistence type="inferred from homology"/>
<accession>A0A6M4H299</accession>
<feature type="domain" description="CN hydrolase" evidence="10">
    <location>
        <begin position="240"/>
        <end position="480"/>
    </location>
</feature>
<dbReference type="InterPro" id="IPR045378">
    <property type="entry name" value="LNT_N"/>
</dbReference>
<dbReference type="InterPro" id="IPR004563">
    <property type="entry name" value="Apolipo_AcylTrfase"/>
</dbReference>
<evidence type="ECO:0000259" key="10">
    <source>
        <dbReference type="PROSITE" id="PS50263"/>
    </source>
</evidence>
<keyword evidence="12" id="KW-1185">Reference proteome</keyword>
<name>A0A6M4H299_9PROT</name>
<comment type="function">
    <text evidence="9">Catalyzes the phospholipid dependent N-acylation of the N-terminal cysteine of apolipoprotein, the last step in lipoprotein maturation.</text>
</comment>
<reference evidence="11 12" key="1">
    <citation type="submission" date="2020-04" db="EMBL/GenBank/DDBJ databases">
        <title>Usitatibacter rugosus gen. nov., sp. nov. and Usitatibacter palustris sp. nov., novel members of Usitatibacteraceae fam. nov. within the order Nitrosomonadales isolated from soil.</title>
        <authorList>
            <person name="Huber K.J."/>
            <person name="Neumann-Schaal M."/>
            <person name="Geppert A."/>
            <person name="Luckner M."/>
            <person name="Wanner G."/>
            <person name="Overmann J."/>
        </authorList>
    </citation>
    <scope>NUCLEOTIDE SEQUENCE [LARGE SCALE GENOMIC DNA]</scope>
    <source>
        <strain evidence="11 12">Swamp67</strain>
    </source>
</reference>
<evidence type="ECO:0000313" key="11">
    <source>
        <dbReference type="EMBL" id="QJR13669.1"/>
    </source>
</evidence>
<evidence type="ECO:0000256" key="6">
    <source>
        <dbReference type="ARBA" id="ARBA00022989"/>
    </source>
</evidence>
<dbReference type="UniPathway" id="UPA00666"/>
<evidence type="ECO:0000256" key="8">
    <source>
        <dbReference type="ARBA" id="ARBA00023315"/>
    </source>
</evidence>
<dbReference type="InterPro" id="IPR036526">
    <property type="entry name" value="C-N_Hydrolase_sf"/>
</dbReference>
<evidence type="ECO:0000256" key="3">
    <source>
        <dbReference type="ARBA" id="ARBA00022475"/>
    </source>
</evidence>
<dbReference type="NCBIfam" id="TIGR00546">
    <property type="entry name" value="lnt"/>
    <property type="match status" value="1"/>
</dbReference>
<dbReference type="InParanoid" id="A0A6M4H299"/>
<dbReference type="Pfam" id="PF20154">
    <property type="entry name" value="LNT_N"/>
    <property type="match status" value="1"/>
</dbReference>
<evidence type="ECO:0000256" key="2">
    <source>
        <dbReference type="ARBA" id="ARBA00010065"/>
    </source>
</evidence>
<evidence type="ECO:0000256" key="1">
    <source>
        <dbReference type="ARBA" id="ARBA00004651"/>
    </source>
</evidence>
<sequence length="513" mass="55163">MSFAGEASPPARSAARILARGLLLPAVAGAATVVGFAPFYWWPVTVVALAVLFRVWDTSGSPLQAALSGFAFGLGMFLAGVSWVFVSMHVYGAMPVALAAVATFLFCAYLAIFPALAGWLALRIARDATCRRLAAIPAAFVAFEWLRGVLFTGFPWLTLGASQTPSSPLAGFAPLLGGYGVSLAAALVAAILAALVASAPWSRGRHALLAGLATLLIVGGVLKAVPFTEPVGKPVSVALLQGNVAQHLKWRDEVRTKTFTDYARMAQEARAQIVVLPETALPAFFDRLPPRYLDGLRDHAREAGKDILLGTVERKFEGEKYQYFNSLVKIGRAGPDESYRKRHLVPFGEFIPWGFDWVLKVLKIPLTDFGRGDARQAPITAAGVAIGVAICYEDIFGSEVIDHLPRAQLLLNVTNDAWFGESFAAEQHLQASQLRALEAGRWMLRSTNTGVTAAIDERGYVVAKLPQFTSGTLLTEAVPREGLTPYARMGDLAVLFIVAALLVAAFLKGFHKR</sequence>
<dbReference type="AlphaFoldDB" id="A0A6M4H299"/>
<dbReference type="CDD" id="cd07571">
    <property type="entry name" value="ALP_N-acyl_transferase"/>
    <property type="match status" value="1"/>
</dbReference>
<comment type="pathway">
    <text evidence="9">Protein modification; lipoprotein biosynthesis (N-acyl transfer).</text>
</comment>
<feature type="transmembrane region" description="Helical" evidence="9">
    <location>
        <begin position="63"/>
        <end position="85"/>
    </location>
</feature>
<dbReference type="PANTHER" id="PTHR38686">
    <property type="entry name" value="APOLIPOPROTEIN N-ACYLTRANSFERASE"/>
    <property type="match status" value="1"/>
</dbReference>
<dbReference type="Gene3D" id="3.60.110.10">
    <property type="entry name" value="Carbon-nitrogen hydrolase"/>
    <property type="match status" value="1"/>
</dbReference>
<evidence type="ECO:0000256" key="4">
    <source>
        <dbReference type="ARBA" id="ARBA00022679"/>
    </source>
</evidence>
<keyword evidence="3 9" id="KW-1003">Cell membrane</keyword>
<dbReference type="EC" id="2.3.1.269" evidence="9"/>
<evidence type="ECO:0000256" key="9">
    <source>
        <dbReference type="HAMAP-Rule" id="MF_01148"/>
    </source>
</evidence>
<dbReference type="InterPro" id="IPR003010">
    <property type="entry name" value="C-N_Hydrolase"/>
</dbReference>
<keyword evidence="8 9" id="KW-0012">Acyltransferase</keyword>
<dbReference type="PANTHER" id="PTHR38686:SF1">
    <property type="entry name" value="APOLIPOPROTEIN N-ACYLTRANSFERASE"/>
    <property type="match status" value="1"/>
</dbReference>
<evidence type="ECO:0000256" key="7">
    <source>
        <dbReference type="ARBA" id="ARBA00023136"/>
    </source>
</evidence>
<evidence type="ECO:0000256" key="5">
    <source>
        <dbReference type="ARBA" id="ARBA00022692"/>
    </source>
</evidence>
<organism evidence="11 12">
    <name type="scientific">Usitatibacter palustris</name>
    <dbReference type="NCBI Taxonomy" id="2732487"/>
    <lineage>
        <taxon>Bacteria</taxon>
        <taxon>Pseudomonadati</taxon>
        <taxon>Pseudomonadota</taxon>
        <taxon>Betaproteobacteria</taxon>
        <taxon>Nitrosomonadales</taxon>
        <taxon>Usitatibacteraceae</taxon>
        <taxon>Usitatibacter</taxon>
    </lineage>
</organism>
<comment type="similarity">
    <text evidence="2 9">Belongs to the CN hydrolase family. Apolipoprotein N-acyltransferase subfamily.</text>
</comment>
<dbReference type="PROSITE" id="PS50263">
    <property type="entry name" value="CN_HYDROLASE"/>
    <property type="match status" value="1"/>
</dbReference>
<dbReference type="RefSeq" id="WP_425509645.1">
    <property type="nucleotide sequence ID" value="NZ_CP053073.1"/>
</dbReference>
<dbReference type="GO" id="GO:0005886">
    <property type="term" value="C:plasma membrane"/>
    <property type="evidence" value="ECO:0007669"/>
    <property type="project" value="UniProtKB-SubCell"/>
</dbReference>
<feature type="transmembrane region" description="Helical" evidence="9">
    <location>
        <begin position="492"/>
        <end position="510"/>
    </location>
</feature>
<comment type="catalytic activity">
    <reaction evidence="9">
        <text>N-terminal S-1,2-diacyl-sn-glyceryl-L-cysteinyl-[lipoprotein] + a glycerophospholipid = N-acyl-S-1,2-diacyl-sn-glyceryl-L-cysteinyl-[lipoprotein] + a 2-acyl-sn-glycero-3-phospholipid + H(+)</text>
        <dbReference type="Rhea" id="RHEA:48228"/>
        <dbReference type="Rhea" id="RHEA-COMP:14681"/>
        <dbReference type="Rhea" id="RHEA-COMP:14684"/>
        <dbReference type="ChEBI" id="CHEBI:15378"/>
        <dbReference type="ChEBI" id="CHEBI:136912"/>
        <dbReference type="ChEBI" id="CHEBI:140656"/>
        <dbReference type="ChEBI" id="CHEBI:140657"/>
        <dbReference type="ChEBI" id="CHEBI:140660"/>
        <dbReference type="EC" id="2.3.1.269"/>
    </reaction>
</comment>
<dbReference type="SUPFAM" id="SSF56317">
    <property type="entry name" value="Carbon-nitrogen hydrolase"/>
    <property type="match status" value="1"/>
</dbReference>